<dbReference type="PRINTS" id="PR01217">
    <property type="entry name" value="PRICHEXTENSN"/>
</dbReference>
<evidence type="ECO:0000256" key="3">
    <source>
        <dbReference type="ARBA" id="ARBA00022917"/>
    </source>
</evidence>
<feature type="compositionally biased region" description="Low complexity" evidence="4">
    <location>
        <begin position="7"/>
        <end position="17"/>
    </location>
</feature>
<feature type="compositionally biased region" description="Polar residues" evidence="4">
    <location>
        <begin position="350"/>
        <end position="360"/>
    </location>
</feature>
<feature type="compositionally biased region" description="Polar residues" evidence="4">
    <location>
        <begin position="888"/>
        <end position="904"/>
    </location>
</feature>
<organism evidence="6">
    <name type="scientific">Amorphochlora amoebiformis</name>
    <dbReference type="NCBI Taxonomy" id="1561963"/>
    <lineage>
        <taxon>Eukaryota</taxon>
        <taxon>Sar</taxon>
        <taxon>Rhizaria</taxon>
        <taxon>Cercozoa</taxon>
        <taxon>Chlorarachniophyceae</taxon>
        <taxon>Amorphochlora</taxon>
    </lineage>
</organism>
<feature type="compositionally biased region" description="Pro residues" evidence="4">
    <location>
        <begin position="321"/>
        <end position="336"/>
    </location>
</feature>
<dbReference type="EMBL" id="HBEM01029342">
    <property type="protein sequence ID" value="CAD8461046.1"/>
    <property type="molecule type" value="Transcribed_RNA"/>
</dbReference>
<dbReference type="GO" id="GO:0003743">
    <property type="term" value="F:translation initiation factor activity"/>
    <property type="evidence" value="ECO:0007669"/>
    <property type="project" value="UniProtKB-KW"/>
</dbReference>
<feature type="compositionally biased region" description="Basic and acidic residues" evidence="4">
    <location>
        <begin position="187"/>
        <end position="198"/>
    </location>
</feature>
<dbReference type="AlphaFoldDB" id="A0A7S0DPD1"/>
<sequence>MPAAVQPSSFKSLSSKSVKSKKLSAKAKPFHPKKSSKVLYPKNPPYGNSRVTQPRGGGYVNNRGPTPRVEQPKTAPNSRSPAFIPANQHKQQASVPIPPQQPLESSGSVIVEPKPKKAAPVRLEMDEQDSRAILASQIRRTKTAPLPSTADKLTKPGKKKAVSPNGAEKTDEKKMEKKEEAEEITETSEKSPDAKSEQEPLPASPLDPAPEPDSKSSLGDSVEKKEPEEKTPEDGEKVTKVEDSLGEQTEGKSAVEDPKPDTKPVVPQPKPQTKPQIPQPKTQMKPQMPQPKSQTKPQAPQPKSQTKPQVPQPKAQTKPRLPQPKPQQPKPKPQPQPVELKKEVKAEASKSLTDTSTPQTPVKSQPPLPKPKPQVPKPKPQTSVETSPISDSPSKIDIPKEEAVKIETLPKKDIVRYQAKAPSKSTIVMRMEREEEPMYVYNRDDLMAHSSSNTARPGDLVSILDIKKKLNEKLGQKRPRGSGGRGDSRGDLRRGGNKARNSGGRDRRDRRGDRHRGKDRGPVFLPPVKPLEKSENRFRTGVDKKEKTDDREKTEAAFRRVLNKICPENFESLVNKVISGTEQDLHIDSKGLMDMAAELTFEKAIAESVFCSTYAQFCTSLWRKLPKFEVETGRMLDPKTKSRAGTRIHDFRRVILNKCQQEFELYTNSEKILAVSEEQKVEESKSKKRILGTIRLIGELYVREMITLKIITYCTQLLSRRKPVRPEFIEALCKLLETIGKKLERDDMDYTNNLFKKMEAISDNDGPLDFRHRFMVKDSIDLRMNRWIPRIKKTAAMTKEEFRKQVEKEEAAAAARARGGRGNWNPRMARPQGSSSTTVRKKRSNDEWSTAGGSGSRLGRKTSSQDLRSQDKGSRKMQHQRMGGRSQIAVSRSNEFGQLASSTPARAPEPEKKTKKTESEPKPEKKAITQEDAEKKMHGLLNEYFDARDFKEVLVCVDEIGTKDYNGKIVEFALMKSVEKKDGIKPMGDVLEKLCSEKRLSSTHLEFGFVTILEKVDDLSLDHPKISESLGTIFGRLMLTGSIQMSALEKTLTKEELTKYGEAAKFIFGMLRSVKVIKGEPGLTEFYKDSGLDLKKFMRPRDKGATATIQYIKDRAKDLLILTPLIAE</sequence>
<feature type="domain" description="MI" evidence="5">
    <location>
        <begin position="932"/>
        <end position="1053"/>
    </location>
</feature>
<name>A0A7S0DPD1_9EUKA</name>
<feature type="compositionally biased region" description="Basic and acidic residues" evidence="4">
    <location>
        <begin position="168"/>
        <end position="180"/>
    </location>
</feature>
<proteinExistence type="inferred from homology"/>
<comment type="similarity">
    <text evidence="1">Belongs to the eukaryotic initiation factor 4G family.</text>
</comment>
<dbReference type="SUPFAM" id="SSF48371">
    <property type="entry name" value="ARM repeat"/>
    <property type="match status" value="2"/>
</dbReference>
<dbReference type="InterPro" id="IPR016024">
    <property type="entry name" value="ARM-type_fold"/>
</dbReference>
<feature type="compositionally biased region" description="Basic and acidic residues" evidence="4">
    <location>
        <begin position="339"/>
        <end position="348"/>
    </location>
</feature>
<feature type="compositionally biased region" description="Low complexity" evidence="4">
    <location>
        <begin position="273"/>
        <end position="298"/>
    </location>
</feature>
<feature type="region of interest" description="Disordered" evidence="4">
    <location>
        <begin position="1"/>
        <end position="403"/>
    </location>
</feature>
<dbReference type="Pfam" id="PF02854">
    <property type="entry name" value="MIF4G"/>
    <property type="match status" value="1"/>
</dbReference>
<dbReference type="PANTHER" id="PTHR23253:SF9">
    <property type="entry name" value="EUKARYOTIC TRANSLATION INITIATION FACTOR 4 GAMMA 2"/>
    <property type="match status" value="1"/>
</dbReference>
<dbReference type="Pfam" id="PF02847">
    <property type="entry name" value="MA3"/>
    <property type="match status" value="1"/>
</dbReference>
<feature type="region of interest" description="Disordered" evidence="4">
    <location>
        <begin position="811"/>
        <end position="933"/>
    </location>
</feature>
<gene>
    <name evidence="6" type="ORF">LAMO00422_LOCUS20004</name>
</gene>
<feature type="compositionally biased region" description="Pro residues" evidence="4">
    <location>
        <begin position="364"/>
        <end position="379"/>
    </location>
</feature>
<feature type="compositionally biased region" description="Basic and acidic residues" evidence="4">
    <location>
        <begin position="221"/>
        <end position="262"/>
    </location>
</feature>
<dbReference type="SMART" id="SM00544">
    <property type="entry name" value="MA3"/>
    <property type="match status" value="1"/>
</dbReference>
<dbReference type="PANTHER" id="PTHR23253">
    <property type="entry name" value="EUKARYOTIC TRANSLATION INITIATION FACTOR 4 GAMMA"/>
    <property type="match status" value="1"/>
</dbReference>
<keyword evidence="3" id="KW-0648">Protein biosynthesis</keyword>
<feature type="compositionally biased region" description="Basic and acidic residues" evidence="4">
    <location>
        <begin position="530"/>
        <end position="551"/>
    </location>
</feature>
<protein>
    <recommendedName>
        <fullName evidence="5">MI domain-containing protein</fullName>
    </recommendedName>
</protein>
<evidence type="ECO:0000256" key="4">
    <source>
        <dbReference type="SAM" id="MobiDB-lite"/>
    </source>
</evidence>
<evidence type="ECO:0000259" key="5">
    <source>
        <dbReference type="PROSITE" id="PS51366"/>
    </source>
</evidence>
<dbReference type="PROSITE" id="PS51366">
    <property type="entry name" value="MI"/>
    <property type="match status" value="1"/>
</dbReference>
<feature type="region of interest" description="Disordered" evidence="4">
    <location>
        <begin position="471"/>
        <end position="551"/>
    </location>
</feature>
<keyword evidence="2" id="KW-0396">Initiation factor</keyword>
<dbReference type="Gene3D" id="1.25.40.180">
    <property type="match status" value="2"/>
</dbReference>
<dbReference type="GO" id="GO:0003729">
    <property type="term" value="F:mRNA binding"/>
    <property type="evidence" value="ECO:0007669"/>
    <property type="project" value="TreeGrafter"/>
</dbReference>
<evidence type="ECO:0000256" key="1">
    <source>
        <dbReference type="ARBA" id="ARBA00005775"/>
    </source>
</evidence>
<dbReference type="SMART" id="SM00543">
    <property type="entry name" value="MIF4G"/>
    <property type="match status" value="1"/>
</dbReference>
<dbReference type="InterPro" id="IPR003891">
    <property type="entry name" value="Initiation_fac_eIF4g_MI"/>
</dbReference>
<dbReference type="GO" id="GO:0016281">
    <property type="term" value="C:eukaryotic translation initiation factor 4F complex"/>
    <property type="evidence" value="ECO:0007669"/>
    <property type="project" value="TreeGrafter"/>
</dbReference>
<reference evidence="6" key="1">
    <citation type="submission" date="2021-01" db="EMBL/GenBank/DDBJ databases">
        <authorList>
            <person name="Corre E."/>
            <person name="Pelletier E."/>
            <person name="Niang G."/>
            <person name="Scheremetjew M."/>
            <person name="Finn R."/>
            <person name="Kale V."/>
            <person name="Holt S."/>
            <person name="Cochrane G."/>
            <person name="Meng A."/>
            <person name="Brown T."/>
            <person name="Cohen L."/>
        </authorList>
    </citation>
    <scope>NUCLEOTIDE SEQUENCE</scope>
    <source>
        <strain evidence="6">CCMP2058</strain>
    </source>
</reference>
<feature type="compositionally biased region" description="Low complexity" evidence="4">
    <location>
        <begin position="387"/>
        <end position="396"/>
    </location>
</feature>
<dbReference type="InterPro" id="IPR003890">
    <property type="entry name" value="MIF4G-like_typ-3"/>
</dbReference>
<feature type="compositionally biased region" description="Basic residues" evidence="4">
    <location>
        <begin position="18"/>
        <end position="36"/>
    </location>
</feature>
<evidence type="ECO:0000313" key="6">
    <source>
        <dbReference type="EMBL" id="CAD8461046.1"/>
    </source>
</evidence>
<accession>A0A7S0DPD1</accession>
<feature type="compositionally biased region" description="Basic and acidic residues" evidence="4">
    <location>
        <begin position="908"/>
        <end position="933"/>
    </location>
</feature>
<feature type="compositionally biased region" description="Basic and acidic residues" evidence="4">
    <location>
        <begin position="503"/>
        <end position="512"/>
    </location>
</feature>
<feature type="compositionally biased region" description="Pro residues" evidence="4">
    <location>
        <begin position="202"/>
        <end position="211"/>
    </location>
</feature>
<evidence type="ECO:0000256" key="2">
    <source>
        <dbReference type="ARBA" id="ARBA00022540"/>
    </source>
</evidence>